<dbReference type="PANTHER" id="PTHR30627">
    <property type="entry name" value="PEPTIDOGLYCAN D,D-TRANSPEPTIDASE"/>
    <property type="match status" value="1"/>
</dbReference>
<dbReference type="RefSeq" id="WP_169267171.1">
    <property type="nucleotide sequence ID" value="NZ_QMEC01000110.1"/>
</dbReference>
<dbReference type="PANTHER" id="PTHR30627:SF2">
    <property type="entry name" value="PEPTIDOGLYCAN D,D-TRANSPEPTIDASE MRDA"/>
    <property type="match status" value="1"/>
</dbReference>
<reference evidence="18 19" key="1">
    <citation type="submission" date="2018-06" db="EMBL/GenBank/DDBJ databases">
        <title>Comparative genomics of Brasilonema spp. strains.</title>
        <authorList>
            <person name="Alvarenga D.O."/>
            <person name="Fiore M.F."/>
            <person name="Varani A.M."/>
        </authorList>
    </citation>
    <scope>NUCLEOTIDE SEQUENCE [LARGE SCALE GENOMIC DNA]</scope>
    <source>
        <strain evidence="18 19">UFV-OR1</strain>
    </source>
</reference>
<dbReference type="Gene3D" id="3.30.1390.30">
    <property type="entry name" value="Penicillin-binding protein 2a, domain 3"/>
    <property type="match status" value="1"/>
</dbReference>
<dbReference type="Gene3D" id="3.90.1310.10">
    <property type="entry name" value="Penicillin-binding protein 2a (Domain 2)"/>
    <property type="match status" value="1"/>
</dbReference>
<organism evidence="18 19">
    <name type="scientific">Brasilonema octagenarum UFV-OR1</name>
    <dbReference type="NCBI Taxonomy" id="417115"/>
    <lineage>
        <taxon>Bacteria</taxon>
        <taxon>Bacillati</taxon>
        <taxon>Cyanobacteriota</taxon>
        <taxon>Cyanophyceae</taxon>
        <taxon>Nostocales</taxon>
        <taxon>Scytonemataceae</taxon>
        <taxon>Brasilonema</taxon>
        <taxon>Octagenarum group</taxon>
    </lineage>
</organism>
<feature type="compositionally biased region" description="Basic and acidic residues" evidence="14">
    <location>
        <begin position="597"/>
        <end position="606"/>
    </location>
</feature>
<evidence type="ECO:0000256" key="14">
    <source>
        <dbReference type="SAM" id="MobiDB-lite"/>
    </source>
</evidence>
<keyword evidence="5" id="KW-0997">Cell inner membrane</keyword>
<sequence length="617" mass="68282">MSTVKSRPSSKNREVRTVGQGLQPIFFIVFTLLMITGINIRLGYLQIIEGHKFKERAQANRVRTISKQPERGNIFDRNGKLLATTRYPRSVYLWPMAHTKPSWSVVAPRLEKILNIPQEEIEKKLDEAGASATNLVRIARDLSDAEITALKEYENELPDVQINTEAVRYYPHGKELAHILGYTRELTPEQLKKKKSEGYRLQDVIGQMGVEKAYEQVLRGEWGGQQVEVDSKGRPIRVLGEKQAKAGNDIHLTVDLDVQKAAQKALTLPRGAVVALDPNNGAVLAMVSHPNFDPNIFSKQRLSQKDWQTLQGSEHPLVNRALSAFPPASTFKIITTTAGLESGKFSPSTVLQTYGSLTVGGVTFGEWNHAGFGPLGFPRAMAMSSDTFFYQVGRRVGGPTLIEWTRKYGFGQKTGFEFSNEESKGNVPDDAWKRKVWKMPWTVGDTINMSIGQGALQVTPLQAAIMFAVPANGGYRVKPHLLKDHEEAKNWRESLNMKPSTIKVLREGLRKVVTEGTGTRLNLPSIAPAAGKSGTAEAGINRPNHTWFGAYAPADKPEIVVVAFGENSGGHGGTDCGPIVLQVLQEYFQKKHPGKYQKSESEESKVKTRNSRGRSGD</sequence>
<evidence type="ECO:0000256" key="12">
    <source>
        <dbReference type="ARBA" id="ARBA00023136"/>
    </source>
</evidence>
<dbReference type="InterPro" id="IPR017790">
    <property type="entry name" value="Penicillin-binding_protein_2"/>
</dbReference>
<evidence type="ECO:0000256" key="8">
    <source>
        <dbReference type="ARBA" id="ARBA00022801"/>
    </source>
</evidence>
<dbReference type="SUPFAM" id="SSF56519">
    <property type="entry name" value="Penicillin binding protein dimerisation domain"/>
    <property type="match status" value="1"/>
</dbReference>
<feature type="compositionally biased region" description="Basic residues" evidence="14">
    <location>
        <begin position="607"/>
        <end position="617"/>
    </location>
</feature>
<evidence type="ECO:0000256" key="5">
    <source>
        <dbReference type="ARBA" id="ARBA00022519"/>
    </source>
</evidence>
<dbReference type="NCBIfam" id="TIGR03423">
    <property type="entry name" value="pbp2_mrdA"/>
    <property type="match status" value="1"/>
</dbReference>
<gene>
    <name evidence="18" type="primary">mrdA</name>
    <name evidence="18" type="ORF">DP115_23760</name>
</gene>
<evidence type="ECO:0000256" key="3">
    <source>
        <dbReference type="ARBA" id="ARBA00007171"/>
    </source>
</evidence>
<keyword evidence="7 15" id="KW-0812">Transmembrane</keyword>
<evidence type="ECO:0000256" key="13">
    <source>
        <dbReference type="ARBA" id="ARBA00023316"/>
    </source>
</evidence>
<evidence type="ECO:0000256" key="1">
    <source>
        <dbReference type="ARBA" id="ARBA00004167"/>
    </source>
</evidence>
<keyword evidence="13" id="KW-0961">Cell wall biogenesis/degradation</keyword>
<dbReference type="Gene3D" id="3.40.710.10">
    <property type="entry name" value="DD-peptidase/beta-lactamase superfamily"/>
    <property type="match status" value="1"/>
</dbReference>
<dbReference type="InterPro" id="IPR005311">
    <property type="entry name" value="PBP_dimer"/>
</dbReference>
<evidence type="ECO:0000259" key="16">
    <source>
        <dbReference type="Pfam" id="PF00905"/>
    </source>
</evidence>
<dbReference type="InterPro" id="IPR050515">
    <property type="entry name" value="Beta-lactam/transpept"/>
</dbReference>
<dbReference type="Proteomes" id="UP000762253">
    <property type="component" value="Unassembled WGS sequence"/>
</dbReference>
<evidence type="ECO:0000256" key="7">
    <source>
        <dbReference type="ARBA" id="ARBA00022692"/>
    </source>
</evidence>
<protein>
    <submittedName>
        <fullName evidence="18">Penicillin-binding protein 2</fullName>
    </submittedName>
</protein>
<evidence type="ECO:0000256" key="10">
    <source>
        <dbReference type="ARBA" id="ARBA00022984"/>
    </source>
</evidence>
<proteinExistence type="inferred from homology"/>
<keyword evidence="8" id="KW-0378">Hydrolase</keyword>
<dbReference type="Pfam" id="PF00905">
    <property type="entry name" value="Transpeptidase"/>
    <property type="match status" value="1"/>
</dbReference>
<dbReference type="InterPro" id="IPR012338">
    <property type="entry name" value="Beta-lactam/transpept-like"/>
</dbReference>
<keyword evidence="19" id="KW-1185">Reference proteome</keyword>
<keyword evidence="6" id="KW-0645">Protease</keyword>
<dbReference type="SUPFAM" id="SSF56601">
    <property type="entry name" value="beta-lactamase/transpeptidase-like"/>
    <property type="match status" value="1"/>
</dbReference>
<evidence type="ECO:0000256" key="9">
    <source>
        <dbReference type="ARBA" id="ARBA00022960"/>
    </source>
</evidence>
<keyword evidence="12 15" id="KW-0472">Membrane</keyword>
<dbReference type="InterPro" id="IPR001460">
    <property type="entry name" value="PCN-bd_Tpept"/>
</dbReference>
<feature type="region of interest" description="Disordered" evidence="14">
    <location>
        <begin position="592"/>
        <end position="617"/>
    </location>
</feature>
<keyword evidence="11 15" id="KW-1133">Transmembrane helix</keyword>
<comment type="caution">
    <text evidence="18">The sequence shown here is derived from an EMBL/GenBank/DDBJ whole genome shotgun (WGS) entry which is preliminary data.</text>
</comment>
<evidence type="ECO:0000313" key="19">
    <source>
        <dbReference type="Proteomes" id="UP000762253"/>
    </source>
</evidence>
<comment type="similarity">
    <text evidence="3">Belongs to the transpeptidase family.</text>
</comment>
<accession>A0ABX1MEZ1</accession>
<keyword evidence="4" id="KW-1003">Cell membrane</keyword>
<name>A0ABX1MEZ1_9CYAN</name>
<evidence type="ECO:0000256" key="15">
    <source>
        <dbReference type="SAM" id="Phobius"/>
    </source>
</evidence>
<evidence type="ECO:0000256" key="2">
    <source>
        <dbReference type="ARBA" id="ARBA00004236"/>
    </source>
</evidence>
<dbReference type="InterPro" id="IPR036138">
    <property type="entry name" value="PBP_dimer_sf"/>
</dbReference>
<evidence type="ECO:0000313" key="18">
    <source>
        <dbReference type="EMBL" id="NMF65606.1"/>
    </source>
</evidence>
<evidence type="ECO:0000256" key="4">
    <source>
        <dbReference type="ARBA" id="ARBA00022475"/>
    </source>
</evidence>
<evidence type="ECO:0000259" key="17">
    <source>
        <dbReference type="Pfam" id="PF03717"/>
    </source>
</evidence>
<comment type="subcellular location">
    <subcellularLocation>
        <location evidence="2">Cell membrane</location>
    </subcellularLocation>
    <subcellularLocation>
        <location evidence="1">Membrane</location>
        <topology evidence="1">Single-pass membrane protein</topology>
    </subcellularLocation>
</comment>
<evidence type="ECO:0000256" key="6">
    <source>
        <dbReference type="ARBA" id="ARBA00022670"/>
    </source>
</evidence>
<keyword evidence="9" id="KW-0133">Cell shape</keyword>
<feature type="domain" description="Penicillin-binding protein transpeptidase" evidence="16">
    <location>
        <begin position="271"/>
        <end position="584"/>
    </location>
</feature>
<feature type="domain" description="Penicillin-binding protein dimerisation" evidence="17">
    <location>
        <begin position="67"/>
        <end position="238"/>
    </location>
</feature>
<dbReference type="Pfam" id="PF03717">
    <property type="entry name" value="PBP_dimer"/>
    <property type="match status" value="1"/>
</dbReference>
<feature type="transmembrane region" description="Helical" evidence="15">
    <location>
        <begin position="21"/>
        <end position="44"/>
    </location>
</feature>
<dbReference type="EMBL" id="QMEC01000110">
    <property type="protein sequence ID" value="NMF65606.1"/>
    <property type="molecule type" value="Genomic_DNA"/>
</dbReference>
<evidence type="ECO:0000256" key="11">
    <source>
        <dbReference type="ARBA" id="ARBA00022989"/>
    </source>
</evidence>
<keyword evidence="10" id="KW-0573">Peptidoglycan synthesis</keyword>